<sequence length="151" mass="16259">MTSTESHPSTEAVVAAVREVAAEYGRAVTAVTHDIGADQVARRTSAPLFAVADPDGSLPHEAFVELSGPPRIELTVHPEGDTRVVVEGVDFPDVAHEHVPDFLRALFRGTAHLKSRFFPPATTLVVPLPGDVTYKEHVGAPLSPWLAARRR</sequence>
<dbReference type="OrthoDB" id="3872876at2"/>
<comment type="caution">
    <text evidence="1">The sequence shown here is derived from an EMBL/GenBank/DDBJ whole genome shotgun (WGS) entry which is preliminary data.</text>
</comment>
<dbReference type="AlphaFoldDB" id="A0A5N5W8E1"/>
<accession>A0A5N5W8E1</accession>
<evidence type="ECO:0000313" key="2">
    <source>
        <dbReference type="Proteomes" id="UP000327000"/>
    </source>
</evidence>
<proteinExistence type="predicted"/>
<reference evidence="1 2" key="1">
    <citation type="journal article" date="2019" name="Microb. Cell Fact.">
        <title>Exploring novel herbicidin analogues by transcriptional regulator overexpression and MS/MS molecular networking.</title>
        <authorList>
            <person name="Shi Y."/>
            <person name="Gu R."/>
            <person name="Li Y."/>
            <person name="Wang X."/>
            <person name="Ren W."/>
            <person name="Li X."/>
            <person name="Wang L."/>
            <person name="Xie Y."/>
            <person name="Hong B."/>
        </authorList>
    </citation>
    <scope>NUCLEOTIDE SEQUENCE [LARGE SCALE GENOMIC DNA]</scope>
    <source>
        <strain evidence="1 2">US-43</strain>
    </source>
</reference>
<protein>
    <submittedName>
        <fullName evidence="1">Uncharacterized protein</fullName>
    </submittedName>
</protein>
<evidence type="ECO:0000313" key="1">
    <source>
        <dbReference type="EMBL" id="KAB7843782.1"/>
    </source>
</evidence>
<dbReference type="RefSeq" id="WP_152264137.1">
    <property type="nucleotide sequence ID" value="NZ_JBFADJ010000053.1"/>
</dbReference>
<keyword evidence="2" id="KW-1185">Reference proteome</keyword>
<dbReference type="EMBL" id="VOKX01000032">
    <property type="protein sequence ID" value="KAB7843782.1"/>
    <property type="molecule type" value="Genomic_DNA"/>
</dbReference>
<organism evidence="1 2">
    <name type="scientific">Streptomyces mobaraensis</name>
    <name type="common">Streptoverticillium mobaraense</name>
    <dbReference type="NCBI Taxonomy" id="35621"/>
    <lineage>
        <taxon>Bacteria</taxon>
        <taxon>Bacillati</taxon>
        <taxon>Actinomycetota</taxon>
        <taxon>Actinomycetes</taxon>
        <taxon>Kitasatosporales</taxon>
        <taxon>Streptomycetaceae</taxon>
        <taxon>Streptomyces</taxon>
    </lineage>
</organism>
<gene>
    <name evidence="1" type="ORF">FRZ00_17735</name>
</gene>
<dbReference type="Proteomes" id="UP000327000">
    <property type="component" value="Unassembled WGS sequence"/>
</dbReference>
<name>A0A5N5W8E1_STRMB</name>